<comment type="caution">
    <text evidence="7">The sequence shown here is derived from an EMBL/GenBank/DDBJ whole genome shotgun (WGS) entry which is preliminary data.</text>
</comment>
<gene>
    <name evidence="7" type="ORF">POM88_045471</name>
</gene>
<dbReference type="InterPro" id="IPR018053">
    <property type="entry name" value="Glyco_hydro_32_AS"/>
</dbReference>
<dbReference type="SUPFAM" id="SSF75005">
    <property type="entry name" value="Arabinanase/levansucrase/invertase"/>
    <property type="match status" value="1"/>
</dbReference>
<dbReference type="GO" id="GO:0004553">
    <property type="term" value="F:hydrolase activity, hydrolyzing O-glycosyl compounds"/>
    <property type="evidence" value="ECO:0007669"/>
    <property type="project" value="InterPro"/>
</dbReference>
<dbReference type="InterPro" id="IPR013320">
    <property type="entry name" value="ConA-like_dom_sf"/>
</dbReference>
<reference evidence="7" key="2">
    <citation type="submission" date="2023-05" db="EMBL/GenBank/DDBJ databases">
        <authorList>
            <person name="Schelkunov M.I."/>
        </authorList>
    </citation>
    <scope>NUCLEOTIDE SEQUENCE</scope>
    <source>
        <strain evidence="7">Hsosn_3</strain>
        <tissue evidence="7">Leaf</tissue>
    </source>
</reference>
<name>A0AAD8H4L0_9APIA</name>
<dbReference type="GO" id="GO:0005975">
    <property type="term" value="P:carbohydrate metabolic process"/>
    <property type="evidence" value="ECO:0007669"/>
    <property type="project" value="InterPro"/>
</dbReference>
<evidence type="ECO:0000313" key="8">
    <source>
        <dbReference type="Proteomes" id="UP001237642"/>
    </source>
</evidence>
<protein>
    <submittedName>
        <fullName evidence="7">Beta-fructofuranosidase</fullName>
    </submittedName>
</protein>
<evidence type="ECO:0000259" key="5">
    <source>
        <dbReference type="Pfam" id="PF00251"/>
    </source>
</evidence>
<dbReference type="Proteomes" id="UP001237642">
    <property type="component" value="Unassembled WGS sequence"/>
</dbReference>
<dbReference type="Pfam" id="PF00251">
    <property type="entry name" value="Glyco_hydro_32N"/>
    <property type="match status" value="1"/>
</dbReference>
<dbReference type="Pfam" id="PF08244">
    <property type="entry name" value="Glyco_hydro_32C"/>
    <property type="match status" value="1"/>
</dbReference>
<dbReference type="SMART" id="SM00640">
    <property type="entry name" value="Glyco_32"/>
    <property type="match status" value="1"/>
</dbReference>
<dbReference type="CDD" id="cd18624">
    <property type="entry name" value="GH32_Fruct1-like"/>
    <property type="match status" value="1"/>
</dbReference>
<feature type="domain" description="Glycosyl hydrolase family 32 N-terminal" evidence="5">
    <location>
        <begin position="132"/>
        <end position="468"/>
    </location>
</feature>
<evidence type="ECO:0000256" key="4">
    <source>
        <dbReference type="RuleBase" id="RU362110"/>
    </source>
</evidence>
<dbReference type="PANTHER" id="PTHR31953">
    <property type="entry name" value="BETA-FRUCTOFURANOSIDASE, INSOLUBLE ISOENZYME CWINV1-RELATED"/>
    <property type="match status" value="1"/>
</dbReference>
<feature type="domain" description="Glycosyl hydrolase family 32 C-terminal" evidence="6">
    <location>
        <begin position="471"/>
        <end position="662"/>
    </location>
</feature>
<evidence type="ECO:0000259" key="6">
    <source>
        <dbReference type="Pfam" id="PF08244"/>
    </source>
</evidence>
<keyword evidence="3 4" id="KW-0326">Glycosidase</keyword>
<evidence type="ECO:0000256" key="2">
    <source>
        <dbReference type="ARBA" id="ARBA00022801"/>
    </source>
</evidence>
<dbReference type="InterPro" id="IPR013148">
    <property type="entry name" value="Glyco_hydro_32_N"/>
</dbReference>
<sequence>MPCKLSGWWPNLLGDQWELDFGVVELFSALPLAKLGRNCGSLDDLNAVVANSVTRTHFSTICLILVVSTLIVLLSIQQGPKATSHDDDDDLKESPLLPEKFEQESIQQVSGDQDEAFKWSNAMLSWQRTSFHFQPQMNWMNDPNGIIGDGNKERSKVYTKSPLLHMGWYHIFYQYNPDEAVWGWGNLTWGHAVSKDLINWFHLPIALFPDKWYDVGGVWSGSATTLPNGEIVMLYTTRLSNLTELQSVAYPANISDPLLLDWVKYSGNPVMFTPQGIGHRDFRDPSTAWLGQDGNWRIAVGSMVNKTGLSFVYKTTDFKNFELLNGLLHEVPGTGMWECIDFYPVSLTSTNGLDTSANGVGVKHLMKVSLQKTMKDYYAIGTYDPIKDKWTPDDPNEDLGNGLLLDSGKYYASKTFYDQNKKRRILWGWVGESDDQSTDLLKGWASLQGIPRTVVFDKKTGTSILQWPVEEVESLRSESYDFDKLKVEQGSVLPLNIGSASQLDIVATFDVDEEALHSIEEADADYSCTSSGGAVTRGVLGPFGFLVLADESLTELTAVYFYIGKGIDGRAKTHFCADQSRSSSASDTEKLIYGSDVPVLHGEKLSMRLLVDHSIVESFVQGGRRVITSRVYPTKAINGAAKVYMFNNATGTSVTASVKVWQMNSANLRPYPLNEDQL</sequence>
<dbReference type="InterPro" id="IPR013189">
    <property type="entry name" value="Glyco_hydro_32_C"/>
</dbReference>
<comment type="similarity">
    <text evidence="1 4">Belongs to the glycosyl hydrolase 32 family.</text>
</comment>
<dbReference type="InterPro" id="IPR001362">
    <property type="entry name" value="Glyco_hydro_32"/>
</dbReference>
<dbReference type="SUPFAM" id="SSF49899">
    <property type="entry name" value="Concanavalin A-like lectins/glucanases"/>
    <property type="match status" value="1"/>
</dbReference>
<organism evidence="7 8">
    <name type="scientific">Heracleum sosnowskyi</name>
    <dbReference type="NCBI Taxonomy" id="360622"/>
    <lineage>
        <taxon>Eukaryota</taxon>
        <taxon>Viridiplantae</taxon>
        <taxon>Streptophyta</taxon>
        <taxon>Embryophyta</taxon>
        <taxon>Tracheophyta</taxon>
        <taxon>Spermatophyta</taxon>
        <taxon>Magnoliopsida</taxon>
        <taxon>eudicotyledons</taxon>
        <taxon>Gunneridae</taxon>
        <taxon>Pentapetalae</taxon>
        <taxon>asterids</taxon>
        <taxon>campanulids</taxon>
        <taxon>Apiales</taxon>
        <taxon>Apiaceae</taxon>
        <taxon>Apioideae</taxon>
        <taxon>apioid superclade</taxon>
        <taxon>Tordylieae</taxon>
        <taxon>Tordyliinae</taxon>
        <taxon>Heracleum</taxon>
    </lineage>
</organism>
<dbReference type="FunFam" id="2.60.120.560:FF:000002">
    <property type="entry name" value="Beta-fructofuranosidase, insoluble isoenzyme CWINV1"/>
    <property type="match status" value="1"/>
</dbReference>
<dbReference type="AlphaFoldDB" id="A0AAD8H4L0"/>
<dbReference type="PROSITE" id="PS00609">
    <property type="entry name" value="GLYCOSYL_HYDROL_F32"/>
    <property type="match status" value="1"/>
</dbReference>
<dbReference type="Gene3D" id="2.60.120.560">
    <property type="entry name" value="Exo-inulinase, domain 1"/>
    <property type="match status" value="1"/>
</dbReference>
<keyword evidence="8" id="KW-1185">Reference proteome</keyword>
<keyword evidence="2 4" id="KW-0378">Hydrolase</keyword>
<accession>A0AAD8H4L0</accession>
<evidence type="ECO:0000313" key="7">
    <source>
        <dbReference type="EMBL" id="KAK1360997.1"/>
    </source>
</evidence>
<dbReference type="InterPro" id="IPR023296">
    <property type="entry name" value="Glyco_hydro_beta-prop_sf"/>
</dbReference>
<dbReference type="EMBL" id="JAUIZM010000010">
    <property type="protein sequence ID" value="KAK1360997.1"/>
    <property type="molecule type" value="Genomic_DNA"/>
</dbReference>
<evidence type="ECO:0000256" key="1">
    <source>
        <dbReference type="ARBA" id="ARBA00009902"/>
    </source>
</evidence>
<dbReference type="InterPro" id="IPR050551">
    <property type="entry name" value="Fructan_Metab_Enzymes"/>
</dbReference>
<evidence type="ECO:0000256" key="3">
    <source>
        <dbReference type="ARBA" id="ARBA00023295"/>
    </source>
</evidence>
<proteinExistence type="inferred from homology"/>
<reference evidence="7" key="1">
    <citation type="submission" date="2023-02" db="EMBL/GenBank/DDBJ databases">
        <title>Genome of toxic invasive species Heracleum sosnowskyi carries increased number of genes despite the absence of recent whole-genome duplications.</title>
        <authorList>
            <person name="Schelkunov M."/>
            <person name="Shtratnikova V."/>
            <person name="Makarenko M."/>
            <person name="Klepikova A."/>
            <person name="Omelchenko D."/>
            <person name="Novikova G."/>
            <person name="Obukhova E."/>
            <person name="Bogdanov V."/>
            <person name="Penin A."/>
            <person name="Logacheva M."/>
        </authorList>
    </citation>
    <scope>NUCLEOTIDE SEQUENCE</scope>
    <source>
        <strain evidence="7">Hsosn_3</strain>
        <tissue evidence="7">Leaf</tissue>
    </source>
</reference>
<dbReference type="Gene3D" id="2.115.10.20">
    <property type="entry name" value="Glycosyl hydrolase domain, family 43"/>
    <property type="match status" value="1"/>
</dbReference>